<dbReference type="OrthoDB" id="9954888at2"/>
<evidence type="ECO:0000256" key="1">
    <source>
        <dbReference type="SAM" id="SignalP"/>
    </source>
</evidence>
<dbReference type="AlphaFoldDB" id="A0A7I7XZU2"/>
<dbReference type="RefSeq" id="WP_133057753.1">
    <property type="nucleotide sequence ID" value="NZ_AP022612.1"/>
</dbReference>
<sequence>MMKYTINAIAAGAMALVAVGLAAPAVASASEVATAAGYSLSAPGRDYGDDFGVLGDRGPRTGVAGPGFGSGTARR</sequence>
<organism evidence="2 3">
    <name type="scientific">Mycolicibacterium confluentis</name>
    <dbReference type="NCBI Taxonomy" id="28047"/>
    <lineage>
        <taxon>Bacteria</taxon>
        <taxon>Bacillati</taxon>
        <taxon>Actinomycetota</taxon>
        <taxon>Actinomycetes</taxon>
        <taxon>Mycobacteriales</taxon>
        <taxon>Mycobacteriaceae</taxon>
        <taxon>Mycolicibacterium</taxon>
    </lineage>
</organism>
<reference evidence="2" key="1">
    <citation type="journal article" date="2019" name="Emerg. Microbes Infect.">
        <title>Comprehensive subspecies identification of 175 nontuberculous mycobacteria species based on 7547 genomic profiles.</title>
        <authorList>
            <person name="Matsumoto Y."/>
            <person name="Kinjo T."/>
            <person name="Motooka D."/>
            <person name="Nabeya D."/>
            <person name="Jung N."/>
            <person name="Uechi K."/>
            <person name="Horii T."/>
            <person name="Iida T."/>
            <person name="Fujita J."/>
            <person name="Nakamura S."/>
        </authorList>
    </citation>
    <scope>NUCLEOTIDE SEQUENCE [LARGE SCALE GENOMIC DNA]</scope>
    <source>
        <strain evidence="2">JCM 13671</strain>
    </source>
</reference>
<protein>
    <submittedName>
        <fullName evidence="2">Uncharacterized protein</fullName>
    </submittedName>
</protein>
<reference evidence="2" key="2">
    <citation type="submission" date="2020-02" db="EMBL/GenBank/DDBJ databases">
        <authorList>
            <person name="Matsumoto Y."/>
            <person name="Motooka D."/>
            <person name="Nakamura S."/>
        </authorList>
    </citation>
    <scope>NUCLEOTIDE SEQUENCE</scope>
    <source>
        <strain evidence="2">JCM 13671</strain>
    </source>
</reference>
<name>A0A7I7XZU2_9MYCO</name>
<dbReference type="EMBL" id="AP022612">
    <property type="protein sequence ID" value="BBZ34332.1"/>
    <property type="molecule type" value="Genomic_DNA"/>
</dbReference>
<evidence type="ECO:0000313" key="2">
    <source>
        <dbReference type="EMBL" id="BBZ34332.1"/>
    </source>
</evidence>
<feature type="signal peptide" evidence="1">
    <location>
        <begin position="1"/>
        <end position="29"/>
    </location>
</feature>
<evidence type="ECO:0000313" key="3">
    <source>
        <dbReference type="Proteomes" id="UP000466931"/>
    </source>
</evidence>
<accession>A0A7I7XZU2</accession>
<keyword evidence="1" id="KW-0732">Signal</keyword>
<gene>
    <name evidence="2" type="ORF">MCNF_29370</name>
</gene>
<proteinExistence type="predicted"/>
<feature type="chain" id="PRO_5029572767" evidence="1">
    <location>
        <begin position="30"/>
        <end position="75"/>
    </location>
</feature>
<dbReference type="Proteomes" id="UP000466931">
    <property type="component" value="Chromosome"/>
</dbReference>
<keyword evidence="3" id="KW-1185">Reference proteome</keyword>